<evidence type="ECO:0000256" key="4">
    <source>
        <dbReference type="ARBA" id="ARBA00022475"/>
    </source>
</evidence>
<dbReference type="SUPFAM" id="SSF81345">
    <property type="entry name" value="ABC transporter involved in vitamin B12 uptake, BtuC"/>
    <property type="match status" value="1"/>
</dbReference>
<evidence type="ECO:0000313" key="10">
    <source>
        <dbReference type="EMBL" id="SBT22771.1"/>
    </source>
</evidence>
<keyword evidence="6 8" id="KW-1133">Transmembrane helix</keyword>
<gene>
    <name evidence="9" type="primary">yfhA_3</name>
    <name evidence="9" type="ORF">MGA5115_02651</name>
    <name evidence="10" type="ORF">MGA5116_03401</name>
</gene>
<evidence type="ECO:0000256" key="1">
    <source>
        <dbReference type="ARBA" id="ARBA00004651"/>
    </source>
</evidence>
<keyword evidence="5 8" id="KW-0812">Transmembrane</keyword>
<dbReference type="GO" id="GO:0005886">
    <property type="term" value="C:plasma membrane"/>
    <property type="evidence" value="ECO:0007669"/>
    <property type="project" value="UniProtKB-SubCell"/>
</dbReference>
<feature type="transmembrane region" description="Helical" evidence="8">
    <location>
        <begin position="109"/>
        <end position="131"/>
    </location>
</feature>
<sequence length="350" mass="37479">MRNLTINRPMSWQPVPGMVLSTRPSDIGWLLVFSCLLLLVVVWSVSTGSYGLDLSKVIHALLTPEQVSERQANLIWELRLPRIVAAVLCGAALSIAGVIMQAITRNPLASPGLTGVESGASVTLLMLLIILPNALPHYFLPVAALVGGGAVALLVYLLASVQGFSPLRLILVGVGITALLSSFSDLLITYGDIERVESALIWLSGSLHQVTWPDIHVMAWWSIAGLLVWSTFRTLNLLRLGDAVALSRGVNPKVMIPVLLLLAVSLTSAAVATVGTLSFVGLMAPHIARRFCGDRHGVLIPLAGMIGALMVLLGDTLGRIIFAPLQLPSGLVIVMIGAPYFVFLMRKMRH</sequence>
<feature type="transmembrane region" description="Helical" evidence="8">
    <location>
        <begin position="170"/>
        <end position="190"/>
    </location>
</feature>
<dbReference type="RefSeq" id="WP_067037349.1">
    <property type="nucleotide sequence ID" value="NZ_FLRA01000021.1"/>
</dbReference>
<dbReference type="PANTHER" id="PTHR30472">
    <property type="entry name" value="FERRIC ENTEROBACTIN TRANSPORT SYSTEM PERMEASE PROTEIN"/>
    <property type="match status" value="1"/>
</dbReference>
<comment type="subcellular location">
    <subcellularLocation>
        <location evidence="1">Cell membrane</location>
        <topology evidence="1">Multi-pass membrane protein</topology>
    </subcellularLocation>
</comment>
<dbReference type="EMBL" id="FLRB01000032">
    <property type="protein sequence ID" value="SBT22771.1"/>
    <property type="molecule type" value="Genomic_DNA"/>
</dbReference>
<feature type="transmembrane region" description="Helical" evidence="8">
    <location>
        <begin position="138"/>
        <end position="158"/>
    </location>
</feature>
<evidence type="ECO:0000313" key="9">
    <source>
        <dbReference type="EMBL" id="SBT18520.1"/>
    </source>
</evidence>
<feature type="transmembrane region" description="Helical" evidence="8">
    <location>
        <begin position="296"/>
        <end position="314"/>
    </location>
</feature>
<feature type="transmembrane region" description="Helical" evidence="8">
    <location>
        <begin position="254"/>
        <end position="284"/>
    </location>
</feature>
<accession>A0A1C3JU07</accession>
<dbReference type="Proteomes" id="UP000092840">
    <property type="component" value="Unassembled WGS sequence"/>
</dbReference>
<feature type="transmembrane region" description="Helical" evidence="8">
    <location>
        <begin position="83"/>
        <end position="103"/>
    </location>
</feature>
<dbReference type="Proteomes" id="UP000092871">
    <property type="component" value="Unassembled WGS sequence"/>
</dbReference>
<dbReference type="AlphaFoldDB" id="A0A1C3JU07"/>
<dbReference type="EMBL" id="FLRA01000021">
    <property type="protein sequence ID" value="SBT18520.1"/>
    <property type="molecule type" value="Genomic_DNA"/>
</dbReference>
<dbReference type="InterPro" id="IPR000522">
    <property type="entry name" value="ABC_transptr_permease_BtuC"/>
</dbReference>
<dbReference type="InterPro" id="IPR037294">
    <property type="entry name" value="ABC_BtuC-like"/>
</dbReference>
<evidence type="ECO:0000256" key="6">
    <source>
        <dbReference type="ARBA" id="ARBA00022989"/>
    </source>
</evidence>
<evidence type="ECO:0000313" key="12">
    <source>
        <dbReference type="Proteomes" id="UP000092871"/>
    </source>
</evidence>
<dbReference type="PANTHER" id="PTHR30472:SF24">
    <property type="entry name" value="FERRIC ENTEROBACTIN TRANSPORT SYSTEM PERMEASE PROTEIN FEPG"/>
    <property type="match status" value="1"/>
</dbReference>
<dbReference type="FunFam" id="1.10.3470.10:FF:000001">
    <property type="entry name" value="Vitamin B12 ABC transporter permease BtuC"/>
    <property type="match status" value="1"/>
</dbReference>
<feature type="transmembrane region" description="Helical" evidence="8">
    <location>
        <begin position="320"/>
        <end position="344"/>
    </location>
</feature>
<dbReference type="Gene3D" id="1.10.3470.10">
    <property type="entry name" value="ABC transporter involved in vitamin B12 uptake, BtuC"/>
    <property type="match status" value="1"/>
</dbReference>
<protein>
    <submittedName>
        <fullName evidence="9 10">Siderophore transport system permease protein YfhA</fullName>
    </submittedName>
</protein>
<reference evidence="10 11" key="2">
    <citation type="submission" date="2016-06" db="EMBL/GenBank/DDBJ databases">
        <authorList>
            <person name="Rodrigo-Torres L."/>
            <person name="Arahal D.R."/>
        </authorList>
    </citation>
    <scope>NUCLEOTIDE SEQUENCE [LARGE SCALE GENOMIC DNA]</scope>
    <source>
        <strain evidence="10 11">CECT 5116</strain>
    </source>
</reference>
<organism evidence="9 12">
    <name type="scientific">Marinomonas gallaica</name>
    <dbReference type="NCBI Taxonomy" id="1806667"/>
    <lineage>
        <taxon>Bacteria</taxon>
        <taxon>Pseudomonadati</taxon>
        <taxon>Pseudomonadota</taxon>
        <taxon>Gammaproteobacteria</taxon>
        <taxon>Oceanospirillales</taxon>
        <taxon>Oceanospirillaceae</taxon>
        <taxon>Marinomonas</taxon>
    </lineage>
</organism>
<keyword evidence="7 8" id="KW-0472">Membrane</keyword>
<feature type="transmembrane region" description="Helical" evidence="8">
    <location>
        <begin position="211"/>
        <end position="232"/>
    </location>
</feature>
<proteinExistence type="inferred from homology"/>
<dbReference type="Pfam" id="PF01032">
    <property type="entry name" value="FecCD"/>
    <property type="match status" value="1"/>
</dbReference>
<evidence type="ECO:0000256" key="5">
    <source>
        <dbReference type="ARBA" id="ARBA00022692"/>
    </source>
</evidence>
<dbReference type="CDD" id="cd06550">
    <property type="entry name" value="TM_ABC_iron-siderophores_like"/>
    <property type="match status" value="1"/>
</dbReference>
<keyword evidence="4" id="KW-1003">Cell membrane</keyword>
<evidence type="ECO:0000313" key="11">
    <source>
        <dbReference type="Proteomes" id="UP000092840"/>
    </source>
</evidence>
<evidence type="ECO:0000256" key="3">
    <source>
        <dbReference type="ARBA" id="ARBA00022448"/>
    </source>
</evidence>
<dbReference type="GO" id="GO:0033214">
    <property type="term" value="P:siderophore-iron import into cell"/>
    <property type="evidence" value="ECO:0007669"/>
    <property type="project" value="TreeGrafter"/>
</dbReference>
<dbReference type="OrthoDB" id="9055647at2"/>
<comment type="similarity">
    <text evidence="2">Belongs to the binding-protein-dependent transport system permease family. FecCD subfamily.</text>
</comment>
<evidence type="ECO:0000256" key="7">
    <source>
        <dbReference type="ARBA" id="ARBA00023136"/>
    </source>
</evidence>
<name>A0A1C3JU07_9GAMM</name>
<reference evidence="9 12" key="1">
    <citation type="submission" date="2016-06" db="EMBL/GenBank/DDBJ databases">
        <authorList>
            <person name="Kjaerup R.B."/>
            <person name="Dalgaard T.S."/>
            <person name="Juul-Madsen H.R."/>
        </authorList>
    </citation>
    <scope>NUCLEOTIDE SEQUENCE [LARGE SCALE GENOMIC DNA]</scope>
    <source>
        <strain evidence="9 12">CECT 5115</strain>
    </source>
</reference>
<keyword evidence="11" id="KW-1185">Reference proteome</keyword>
<keyword evidence="3" id="KW-0813">Transport</keyword>
<evidence type="ECO:0000256" key="2">
    <source>
        <dbReference type="ARBA" id="ARBA00007935"/>
    </source>
</evidence>
<dbReference type="GO" id="GO:0022857">
    <property type="term" value="F:transmembrane transporter activity"/>
    <property type="evidence" value="ECO:0007669"/>
    <property type="project" value="InterPro"/>
</dbReference>
<feature type="transmembrane region" description="Helical" evidence="8">
    <location>
        <begin position="27"/>
        <end position="46"/>
    </location>
</feature>
<evidence type="ECO:0000256" key="8">
    <source>
        <dbReference type="SAM" id="Phobius"/>
    </source>
</evidence>